<evidence type="ECO:0000256" key="7">
    <source>
        <dbReference type="ARBA" id="ARBA00022741"/>
    </source>
</evidence>
<evidence type="ECO:0000259" key="11">
    <source>
        <dbReference type="PROSITE" id="PS50011"/>
    </source>
</evidence>
<dbReference type="InterPro" id="IPR015943">
    <property type="entry name" value="WD40/YVTN_repeat-like_dom_sf"/>
</dbReference>
<evidence type="ECO:0000256" key="6">
    <source>
        <dbReference type="ARBA" id="ARBA00022737"/>
    </source>
</evidence>
<feature type="repeat" description="WD" evidence="10">
    <location>
        <begin position="1002"/>
        <end position="1034"/>
    </location>
</feature>
<dbReference type="GO" id="GO:0004674">
    <property type="term" value="F:protein serine/threonine kinase activity"/>
    <property type="evidence" value="ECO:0007669"/>
    <property type="project" value="UniProtKB-KW"/>
</dbReference>
<dbReference type="GO" id="GO:0016236">
    <property type="term" value="P:macroautophagy"/>
    <property type="evidence" value="ECO:0007669"/>
    <property type="project" value="InterPro"/>
</dbReference>
<evidence type="ECO:0000256" key="2">
    <source>
        <dbReference type="ARBA" id="ARBA00012513"/>
    </source>
</evidence>
<dbReference type="SUPFAM" id="SSF48371">
    <property type="entry name" value="ARM repeat"/>
    <property type="match status" value="1"/>
</dbReference>
<dbReference type="Pfam" id="PF00069">
    <property type="entry name" value="Pkinase"/>
    <property type="match status" value="1"/>
</dbReference>
<evidence type="ECO:0000256" key="1">
    <source>
        <dbReference type="ARBA" id="ARBA00004419"/>
    </source>
</evidence>
<dbReference type="GO" id="GO:0071561">
    <property type="term" value="C:nucleus-vacuole junction"/>
    <property type="evidence" value="ECO:0007669"/>
    <property type="project" value="TreeGrafter"/>
</dbReference>
<dbReference type="Gene3D" id="2.130.10.10">
    <property type="entry name" value="YVTN repeat-like/Quinoprotein amine dehydrogenase"/>
    <property type="match status" value="2"/>
</dbReference>
<dbReference type="GO" id="GO:0005776">
    <property type="term" value="C:autophagosome"/>
    <property type="evidence" value="ECO:0007669"/>
    <property type="project" value="UniProtKB-SubCell"/>
</dbReference>
<protein>
    <recommendedName>
        <fullName evidence="2">non-specific serine/threonine protein kinase</fullName>
        <ecNumber evidence="2">2.7.11.1</ecNumber>
    </recommendedName>
</protein>
<dbReference type="SMART" id="SM00320">
    <property type="entry name" value="WD40"/>
    <property type="match status" value="5"/>
</dbReference>
<evidence type="ECO:0000256" key="3">
    <source>
        <dbReference type="ARBA" id="ARBA00022527"/>
    </source>
</evidence>
<dbReference type="InterPro" id="IPR008271">
    <property type="entry name" value="Ser/Thr_kinase_AS"/>
</dbReference>
<evidence type="ECO:0000256" key="4">
    <source>
        <dbReference type="ARBA" id="ARBA00022574"/>
    </source>
</evidence>
<dbReference type="InterPro" id="IPR011009">
    <property type="entry name" value="Kinase-like_dom_sf"/>
</dbReference>
<evidence type="ECO:0000256" key="9">
    <source>
        <dbReference type="ARBA" id="ARBA00022840"/>
    </source>
</evidence>
<dbReference type="InterPro" id="IPR001680">
    <property type="entry name" value="WD40_rpt"/>
</dbReference>
<dbReference type="Pfam" id="PF22956">
    <property type="entry name" value="VPS15-like_hel"/>
    <property type="match status" value="1"/>
</dbReference>
<dbReference type="SUPFAM" id="SSF56112">
    <property type="entry name" value="Protein kinase-like (PK-like)"/>
    <property type="match status" value="1"/>
</dbReference>
<dbReference type="GO" id="GO:0006623">
    <property type="term" value="P:protein targeting to vacuole"/>
    <property type="evidence" value="ECO:0007669"/>
    <property type="project" value="TreeGrafter"/>
</dbReference>
<keyword evidence="6" id="KW-0677">Repeat</keyword>
<dbReference type="Gene3D" id="1.25.10.10">
    <property type="entry name" value="Leucine-rich Repeat Variant"/>
    <property type="match status" value="2"/>
</dbReference>
<dbReference type="PROSITE" id="PS50011">
    <property type="entry name" value="PROTEIN_KINASE_DOM"/>
    <property type="match status" value="1"/>
</dbReference>
<keyword evidence="4 10" id="KW-0853">WD repeat</keyword>
<reference evidence="13" key="1">
    <citation type="submission" date="2022-11" db="UniProtKB">
        <authorList>
            <consortium name="WormBaseParasite"/>
        </authorList>
    </citation>
    <scope>IDENTIFICATION</scope>
</reference>
<dbReference type="GO" id="GO:0034271">
    <property type="term" value="C:phosphatidylinositol 3-kinase complex, class III, type I"/>
    <property type="evidence" value="ECO:0007669"/>
    <property type="project" value="TreeGrafter"/>
</dbReference>
<comment type="subcellular location">
    <subcellularLocation>
        <location evidence="1">Cytoplasmic vesicle</location>
        <location evidence="1">Autophagosome</location>
    </subcellularLocation>
</comment>
<keyword evidence="8" id="KW-0418">Kinase</keyword>
<organism evidence="12 13">
    <name type="scientific">Plectus sambesii</name>
    <dbReference type="NCBI Taxonomy" id="2011161"/>
    <lineage>
        <taxon>Eukaryota</taxon>
        <taxon>Metazoa</taxon>
        <taxon>Ecdysozoa</taxon>
        <taxon>Nematoda</taxon>
        <taxon>Chromadorea</taxon>
        <taxon>Plectida</taxon>
        <taxon>Plectina</taxon>
        <taxon>Plectoidea</taxon>
        <taxon>Plectidae</taxon>
        <taxon>Plectus</taxon>
    </lineage>
</organism>
<dbReference type="Gene3D" id="1.10.510.10">
    <property type="entry name" value="Transferase(Phosphotransferase) domain 1"/>
    <property type="match status" value="1"/>
</dbReference>
<keyword evidence="12" id="KW-1185">Reference proteome</keyword>
<dbReference type="EC" id="2.7.11.1" evidence="2"/>
<dbReference type="PANTHER" id="PTHR17583">
    <property type="entry name" value="PHOSPHOINOSITIDE 3-KINASE REGULATORY SUBUNIT 4"/>
    <property type="match status" value="1"/>
</dbReference>
<dbReference type="PROSITE" id="PS00108">
    <property type="entry name" value="PROTEIN_KINASE_ST"/>
    <property type="match status" value="1"/>
</dbReference>
<evidence type="ECO:0000256" key="5">
    <source>
        <dbReference type="ARBA" id="ARBA00022679"/>
    </source>
</evidence>
<accession>A0A914VQK4</accession>
<dbReference type="InterPro" id="IPR036322">
    <property type="entry name" value="WD40_repeat_dom_sf"/>
</dbReference>
<dbReference type="GO" id="GO:0034272">
    <property type="term" value="C:phosphatidylinositol 3-kinase complex, class III, type II"/>
    <property type="evidence" value="ECO:0007669"/>
    <property type="project" value="TreeGrafter"/>
</dbReference>
<keyword evidence="3" id="KW-0723">Serine/threonine-protein kinase</keyword>
<dbReference type="GO" id="GO:0005770">
    <property type="term" value="C:late endosome"/>
    <property type="evidence" value="ECO:0007669"/>
    <property type="project" value="TreeGrafter"/>
</dbReference>
<dbReference type="GO" id="GO:0045324">
    <property type="term" value="P:late endosome to vacuole transport"/>
    <property type="evidence" value="ECO:0007669"/>
    <property type="project" value="InterPro"/>
</dbReference>
<keyword evidence="9" id="KW-0067">ATP-binding</keyword>
<dbReference type="InterPro" id="IPR045162">
    <property type="entry name" value="Vps15-like"/>
</dbReference>
<evidence type="ECO:0000256" key="8">
    <source>
        <dbReference type="ARBA" id="ARBA00022777"/>
    </source>
</evidence>
<keyword evidence="5" id="KW-0808">Transferase</keyword>
<dbReference type="SMART" id="SM00220">
    <property type="entry name" value="S_TKc"/>
    <property type="match status" value="1"/>
</dbReference>
<dbReference type="CDD" id="cd13980">
    <property type="entry name" value="STKc_Vps15"/>
    <property type="match status" value="1"/>
</dbReference>
<dbReference type="WBParaSite" id="PSAMB.scaffold2244size24386.g17056.t1">
    <property type="protein sequence ID" value="PSAMB.scaffold2244size24386.g17056.t1"/>
    <property type="gene ID" value="PSAMB.scaffold2244size24386.g17056"/>
</dbReference>
<keyword evidence="7" id="KW-0547">Nucleotide-binding</keyword>
<evidence type="ECO:0000313" key="12">
    <source>
        <dbReference type="Proteomes" id="UP000887566"/>
    </source>
</evidence>
<dbReference type="Pfam" id="PF00400">
    <property type="entry name" value="WD40"/>
    <property type="match status" value="2"/>
</dbReference>
<dbReference type="PANTHER" id="PTHR17583:SF0">
    <property type="entry name" value="PHOSPHOINOSITIDE 3-KINASE REGULATORY SUBUNIT 4"/>
    <property type="match status" value="1"/>
</dbReference>
<dbReference type="InterPro" id="IPR011989">
    <property type="entry name" value="ARM-like"/>
</dbReference>
<evidence type="ECO:0000256" key="10">
    <source>
        <dbReference type="PROSITE-ProRule" id="PRU00221"/>
    </source>
</evidence>
<dbReference type="InterPro" id="IPR000719">
    <property type="entry name" value="Prot_kinase_dom"/>
</dbReference>
<feature type="repeat" description="WD" evidence="10">
    <location>
        <begin position="1375"/>
        <end position="1389"/>
    </location>
</feature>
<dbReference type="GO" id="GO:0005524">
    <property type="term" value="F:ATP binding"/>
    <property type="evidence" value="ECO:0007669"/>
    <property type="project" value="UniProtKB-KW"/>
</dbReference>
<dbReference type="InterPro" id="IPR055231">
    <property type="entry name" value="2AA_helical"/>
</dbReference>
<sequence length="1389" mass="153850">MGNALSAAVPSLILPVEAYICDLPDCNFMQSLGSTRFMKVAKVLHNEGPAVLKVFIHHDPSFSLDPYKDQVIAVRDALKDASNCCPYQKIVMSEKSAILGRQYEKDTLYDRLSTRPFLADVEKRWIAYQLLKAMEQCHQRGVCHGDIKSQNVLVSSWGWVQLCDFASFKPSFLPYDNPSDFTFFFDTSRRRSCYVAPERFLSTSEVAQAGGAHVIALPEDYCSSSNRLTHAMDIFSLACVMIELFSDGQAPFTFSQLLAYRESKNPEEHLERCLALLPPGSSGLKDMVSSMLDRDPTKRPVASQLLKKYRGKVFPDIFDQFVFPYLEAFAKPPISAPDDRLNQFLTDEAKILKNLEGHSGRFCPSGVILVSVVTSLIRALRYSASKQNAIGLLHRIAGGCSDSVVADRIMPYLVHMLSDTYPRVRCAAIVAVTKLLTTMHDVPKDDSRVFIDYVFPRLAIVANDSSSLVRMALARHLGELAETALRFFNQAPAPLADDSQVVQGDKSSTETEQRMMRRELKALHEAVQEVVVNLLCDADNNVRRAVVAQDGLRKLCEFFGKQKASDVLLSHMITFLNDKVDWRLRATFFECCPVAAAYIGWQSTLILKPLLQQGLRDFEEFVVFRTLSCLANLCQQGLLHKHVIYELLPDAVPFLAHPNEWLCVATVSFLSALEKTLNVADMHCKVMPIVNPYLKQPLIKLDRKSILLRCVKEPLPRPVWDMVVRSALMLDLLDFLSAKTMMRELGGGSQSLFATAAANPVQPDSADLARLYSKLVNLGLSDEGEEKLLAFRDLLLKMRKLKASMSEDLPLAESTGPGVVNLSKASLMKKQADLTTRLRQQREKAKRMAQSGDADANMNQEWQTMFGGADTPQVIRTPRPTLEQAMSAGTAEEIAAHVQEAITNRENCGGANSPTLSDNSLTESISQSIATIDTTQAMDHQVRMSQCRTALTELVEWKREEWARVARFDDDKAVPTGHGGTAGGGQQMQQEVRMEGRLVAHLHEHRASVNRLAMHPDRKIFASCSSDGSVKLWNAKRIEGHGMANRSETTYSAIGDKVRAVHFLDQGERFAAAGDNCAVHIVDTKTGQTAQSFRTDPVNQGALLDICAWADGVRSTLLGVSHHGHILCYDTRCRSPMTLWSERVRSDRGLVTSFCVDPMKQYWMCVGTASGKLLTWDLRFQLEVNVCTHPANRKIMNVWANSTGADGHAATVWASADGNGELGLWDLETGARRQAIWPADNAPLSYPENQPSMKLVSNALTRCDRTNRLYIGDSTGAIRCWNPNDPKDCCYLSGPDEKAGVDGAVAQFRRASRFYKLLTVDGIPVLTESTVGGVGHGANRAPGMAAGTPLDVNVTSWHKDAISDLLSCHTGSQTFLVSASRDGVIKVWR</sequence>
<evidence type="ECO:0000313" key="13">
    <source>
        <dbReference type="WBParaSite" id="PSAMB.scaffold2244size24386.g17056.t1"/>
    </source>
</evidence>
<name>A0A914VQK4_9BILA</name>
<dbReference type="PROSITE" id="PS50294">
    <property type="entry name" value="WD_REPEATS_REGION"/>
    <property type="match status" value="2"/>
</dbReference>
<dbReference type="Proteomes" id="UP000887566">
    <property type="component" value="Unplaced"/>
</dbReference>
<feature type="domain" description="Protein kinase" evidence="11">
    <location>
        <begin position="26"/>
        <end position="322"/>
    </location>
</feature>
<dbReference type="PROSITE" id="PS50082">
    <property type="entry name" value="WD_REPEATS_2"/>
    <property type="match status" value="2"/>
</dbReference>
<dbReference type="InterPro" id="IPR016024">
    <property type="entry name" value="ARM-type_fold"/>
</dbReference>
<dbReference type="SUPFAM" id="SSF50978">
    <property type="entry name" value="WD40 repeat-like"/>
    <property type="match status" value="1"/>
</dbReference>
<proteinExistence type="predicted"/>